<feature type="transmembrane region" description="Helical" evidence="1">
    <location>
        <begin position="27"/>
        <end position="48"/>
    </location>
</feature>
<reference evidence="2 3" key="1">
    <citation type="submission" date="2019-05" db="EMBL/GenBank/DDBJ databases">
        <title>Emergence of the Ug99 lineage of the wheat stem rust pathogen through somatic hybridization.</title>
        <authorList>
            <person name="Li F."/>
            <person name="Upadhyaya N.M."/>
            <person name="Sperschneider J."/>
            <person name="Matny O."/>
            <person name="Nguyen-Phuc H."/>
            <person name="Mago R."/>
            <person name="Raley C."/>
            <person name="Miller M.E."/>
            <person name="Silverstein K.A.T."/>
            <person name="Henningsen E."/>
            <person name="Hirsch C.D."/>
            <person name="Visser B."/>
            <person name="Pretorius Z.A."/>
            <person name="Steffenson B.J."/>
            <person name="Schwessinger B."/>
            <person name="Dodds P.N."/>
            <person name="Figueroa M."/>
        </authorList>
    </citation>
    <scope>NUCLEOTIDE SEQUENCE [LARGE SCALE GENOMIC DNA]</scope>
    <source>
        <strain evidence="2 3">Ug99</strain>
    </source>
</reference>
<dbReference type="Proteomes" id="UP000325313">
    <property type="component" value="Unassembled WGS sequence"/>
</dbReference>
<keyword evidence="1" id="KW-0472">Membrane</keyword>
<evidence type="ECO:0000313" key="3">
    <source>
        <dbReference type="Proteomes" id="UP000325313"/>
    </source>
</evidence>
<feature type="transmembrane region" description="Helical" evidence="1">
    <location>
        <begin position="399"/>
        <end position="423"/>
    </location>
</feature>
<proteinExistence type="predicted"/>
<name>A0A5B0QV85_PUCGR</name>
<dbReference type="EMBL" id="VDEP01000270">
    <property type="protein sequence ID" value="KAA1117208.1"/>
    <property type="molecule type" value="Genomic_DNA"/>
</dbReference>
<protein>
    <submittedName>
        <fullName evidence="2">Uncharacterized protein</fullName>
    </submittedName>
</protein>
<sequence length="454" mass="51049">MKMKQLPGFLSFLDEYPMTKKYNKREMGPLIVVASVVVLVALLVFNVFTQGKVEKSEPFISTRFLDKSILEGGEHVTCQPALLKVDDNFFMVIPPDKNEAPMTSVEDFQIATHSSMSFKWTLVEVGDQPNTGSRKAATGFFYRGEIINCTANFVKSTYQFQDANMQYIFCGTCLIGNNTLKAKFCNSLSAVSDDLFRKSTGQFWLSAENIYRGFDTFHPQLAIPLYKLPLSAFPPNYTEFQEDYYRSYKPTISPRDISEMGMWLGGLSLIPATQLSRYDIKFPPQPLPPPPQGTIFMDNSTQPTSFFDAFNTSYHTSCQNQFCSFFRITVNGIGPIVPFGSHDKTLGTIPEALSSVFNHSLSFNVWIMDLAADDLHRKTIGATYLCTKTTKVWLPVLKILSVTMGSSAGVFSAISSYVIVAFARQYDRRKENQKIDQATQTKIDTLDNQNVDIV</sequence>
<gene>
    <name evidence="2" type="ORF">PGTUg99_037014</name>
</gene>
<accession>A0A5B0QV85</accession>
<evidence type="ECO:0000313" key="2">
    <source>
        <dbReference type="EMBL" id="KAA1117208.1"/>
    </source>
</evidence>
<keyword evidence="1" id="KW-1133">Transmembrane helix</keyword>
<keyword evidence="1" id="KW-0812">Transmembrane</keyword>
<comment type="caution">
    <text evidence="2">The sequence shown here is derived from an EMBL/GenBank/DDBJ whole genome shotgun (WGS) entry which is preliminary data.</text>
</comment>
<organism evidence="2 3">
    <name type="scientific">Puccinia graminis f. sp. tritici</name>
    <dbReference type="NCBI Taxonomy" id="56615"/>
    <lineage>
        <taxon>Eukaryota</taxon>
        <taxon>Fungi</taxon>
        <taxon>Dikarya</taxon>
        <taxon>Basidiomycota</taxon>
        <taxon>Pucciniomycotina</taxon>
        <taxon>Pucciniomycetes</taxon>
        <taxon>Pucciniales</taxon>
        <taxon>Pucciniaceae</taxon>
        <taxon>Puccinia</taxon>
    </lineage>
</organism>
<evidence type="ECO:0000256" key="1">
    <source>
        <dbReference type="SAM" id="Phobius"/>
    </source>
</evidence>
<dbReference type="AlphaFoldDB" id="A0A5B0QV85"/>